<dbReference type="AlphaFoldDB" id="A0AA94JNW0"/>
<proteinExistence type="predicted"/>
<dbReference type="RefSeq" id="WP_127822263.1">
    <property type="nucleotide sequence ID" value="NZ_SRKT02000003.1"/>
</dbReference>
<comment type="caution">
    <text evidence="1">The sequence shown here is derived from an EMBL/GenBank/DDBJ whole genome shotgun (WGS) entry which is preliminary data.</text>
</comment>
<protein>
    <submittedName>
        <fullName evidence="1">Uncharacterized protein</fullName>
    </submittedName>
</protein>
<dbReference type="EMBL" id="RWGX01000004">
    <property type="protein sequence ID" value="RVU88735.1"/>
    <property type="molecule type" value="Genomic_DNA"/>
</dbReference>
<name>A0AA94JNW0_9FLAO</name>
<accession>A0AA94JNW0</accession>
<gene>
    <name evidence="1" type="ORF">EJB19_11440</name>
</gene>
<reference evidence="1" key="1">
    <citation type="submission" date="2018-12" db="EMBL/GenBank/DDBJ databases">
        <title>Draft genome sequence of Flaovobacterium columnare BGFS27 isolated from channel catfish in Alabama.</title>
        <authorList>
            <person name="Cai W."/>
            <person name="Arias C."/>
        </authorList>
    </citation>
    <scope>NUCLEOTIDE SEQUENCE [LARGE SCALE GENOMIC DNA]</scope>
    <source>
        <strain evidence="1">BGFS27</strain>
    </source>
</reference>
<evidence type="ECO:0000313" key="1">
    <source>
        <dbReference type="EMBL" id="RVU88735.1"/>
    </source>
</evidence>
<sequence length="81" mass="9771">MDSHTKEEYQQKRIEIIDKFTQEFMKKSRYNPLTVKIIECLIRDENPYAIIEILINNQEKLIEELHKAVELTRSPQIILKQ</sequence>
<organism evidence="1">
    <name type="scientific">Flavobacterium columnare</name>
    <dbReference type="NCBI Taxonomy" id="996"/>
    <lineage>
        <taxon>Bacteria</taxon>
        <taxon>Pseudomonadati</taxon>
        <taxon>Bacteroidota</taxon>
        <taxon>Flavobacteriia</taxon>
        <taxon>Flavobacteriales</taxon>
        <taxon>Flavobacteriaceae</taxon>
        <taxon>Flavobacterium</taxon>
    </lineage>
</organism>